<keyword evidence="1" id="KW-0472">Membrane</keyword>
<dbReference type="Pfam" id="PF19554">
    <property type="entry name" value="DUF6077"/>
    <property type="match status" value="1"/>
</dbReference>
<feature type="transmembrane region" description="Helical" evidence="1">
    <location>
        <begin position="6"/>
        <end position="25"/>
    </location>
</feature>
<feature type="transmembrane region" description="Helical" evidence="1">
    <location>
        <begin position="191"/>
        <end position="212"/>
    </location>
</feature>
<reference evidence="2 3" key="1">
    <citation type="journal article" date="2021" name="Sci. Rep.">
        <title>The distribution of antibiotic resistance genes in chicken gut microbiota commensals.</title>
        <authorList>
            <person name="Juricova H."/>
            <person name="Matiasovicova J."/>
            <person name="Kubasova T."/>
            <person name="Cejkova D."/>
            <person name="Rychlik I."/>
        </authorList>
    </citation>
    <scope>NUCLEOTIDE SEQUENCE [LARGE SCALE GENOMIC DNA]</scope>
    <source>
        <strain evidence="2 3">An423</strain>
    </source>
</reference>
<gene>
    <name evidence="2" type="ORF">H5982_04310</name>
</gene>
<name>A0ABS2FNJ8_9FIRM</name>
<comment type="caution">
    <text evidence="2">The sequence shown here is derived from an EMBL/GenBank/DDBJ whole genome shotgun (WGS) entry which is preliminary data.</text>
</comment>
<feature type="transmembrane region" description="Helical" evidence="1">
    <location>
        <begin position="37"/>
        <end position="58"/>
    </location>
</feature>
<organism evidence="2 3">
    <name type="scientific">Faecalicoccus acidiformans</name>
    <dbReference type="NCBI Taxonomy" id="915173"/>
    <lineage>
        <taxon>Bacteria</taxon>
        <taxon>Bacillati</taxon>
        <taxon>Bacillota</taxon>
        <taxon>Erysipelotrichia</taxon>
        <taxon>Erysipelotrichales</taxon>
        <taxon>Erysipelotrichaceae</taxon>
        <taxon>Faecalicoccus</taxon>
    </lineage>
</organism>
<evidence type="ECO:0000256" key="1">
    <source>
        <dbReference type="SAM" id="Phobius"/>
    </source>
</evidence>
<feature type="transmembrane region" description="Helical" evidence="1">
    <location>
        <begin position="360"/>
        <end position="379"/>
    </location>
</feature>
<sequence length="635" mass="72741">MVGYVIGAILTLISAILFQLFGISLCKNQKSYSYSFVMGYLCYSFLVAVGGIPIQLLNLPWMTFFWYMIFILVAIVSYIIFSFYTKKVILKKQDFVLYIKDQWFLYIGAIVLVAFALTHISIIWLNNMSDDAYYLTKMATLPYLDNPFRTDYSTGFVHSKIDSYAFNTFELEASFYIFLTKMDPSLYARGFLSLLNYFVLLNTIKCFFELVLNKMKINFEISKLQYYVMTIFVVFVLSATVFIITDAQWTILSAAYYGSALERIGCIFFILIPLMDFNGLNLKKVLITFATCVVMISKSTVAIPLLYMLAVGYCILELFRNKTTKKYAIILIILIFLIGLIIPGNAAVESAIIENISVNFKGFFIVVSMILFGVFSFKYPVMRRLLFIIISSFMLMLIPVVNHLTEFSMNYEFVAVRTIYSILVFTLICSYGLAIIYFGNFLLKKHFYLLSNVILVICIFVFSAKYTYEWTYPLKAFHVLKTNINLIPDSTILLGNKLEEYYQETGRVLNMVMTPGVFPNGLGHFSSQIVRAYCPHTISVTAGLRTKEKIEYNSSFDGFSVNDIECFNQFFVNPNQDTLLAVENLCNQYPIDCIVANDINEINVQLLRNIGFIEYDSVTDPQASPAITYTIFVKS</sequence>
<feature type="transmembrane region" description="Helical" evidence="1">
    <location>
        <begin position="419"/>
        <end position="441"/>
    </location>
</feature>
<proteinExistence type="predicted"/>
<feature type="transmembrane region" description="Helical" evidence="1">
    <location>
        <begin position="447"/>
        <end position="468"/>
    </location>
</feature>
<evidence type="ECO:0000313" key="3">
    <source>
        <dbReference type="Proteomes" id="UP000775500"/>
    </source>
</evidence>
<feature type="transmembrane region" description="Helical" evidence="1">
    <location>
        <begin position="385"/>
        <end position="407"/>
    </location>
</feature>
<feature type="transmembrane region" description="Helical" evidence="1">
    <location>
        <begin position="104"/>
        <end position="125"/>
    </location>
</feature>
<dbReference type="EMBL" id="JACJLU010000004">
    <property type="protein sequence ID" value="MBM6831332.1"/>
    <property type="molecule type" value="Genomic_DNA"/>
</dbReference>
<keyword evidence="1" id="KW-1133">Transmembrane helix</keyword>
<keyword evidence="1" id="KW-0812">Transmembrane</keyword>
<evidence type="ECO:0000313" key="2">
    <source>
        <dbReference type="EMBL" id="MBM6831332.1"/>
    </source>
</evidence>
<protein>
    <submittedName>
        <fullName evidence="2">Uncharacterized protein</fullName>
    </submittedName>
</protein>
<feature type="transmembrane region" description="Helical" evidence="1">
    <location>
        <begin position="286"/>
        <end position="307"/>
    </location>
</feature>
<accession>A0ABS2FNJ8</accession>
<dbReference type="Proteomes" id="UP000775500">
    <property type="component" value="Unassembled WGS sequence"/>
</dbReference>
<feature type="transmembrane region" description="Helical" evidence="1">
    <location>
        <begin position="327"/>
        <end position="348"/>
    </location>
</feature>
<feature type="transmembrane region" description="Helical" evidence="1">
    <location>
        <begin position="64"/>
        <end position="84"/>
    </location>
</feature>
<feature type="transmembrane region" description="Helical" evidence="1">
    <location>
        <begin position="224"/>
        <end position="244"/>
    </location>
</feature>
<dbReference type="InterPro" id="IPR045723">
    <property type="entry name" value="DUF6077"/>
</dbReference>
<dbReference type="RefSeq" id="WP_204685450.1">
    <property type="nucleotide sequence ID" value="NZ_JACJLU010000004.1"/>
</dbReference>
<keyword evidence="3" id="KW-1185">Reference proteome</keyword>